<dbReference type="PANTHER" id="PTHR27005">
    <property type="entry name" value="WALL-ASSOCIATED RECEPTOR KINASE-LIKE 21"/>
    <property type="match status" value="1"/>
</dbReference>
<dbReference type="PANTHER" id="PTHR27005:SF308">
    <property type="entry name" value="NON-FUNCTIONAL PSEUDOKINASE ZRK2-RELATED"/>
    <property type="match status" value="1"/>
</dbReference>
<keyword evidence="5" id="KW-1185">Reference proteome</keyword>
<accession>A0A8K0E5I8</accession>
<dbReference type="GO" id="GO:0007166">
    <property type="term" value="P:cell surface receptor signaling pathway"/>
    <property type="evidence" value="ECO:0007669"/>
    <property type="project" value="InterPro"/>
</dbReference>
<dbReference type="OrthoDB" id="75710at2759"/>
<proteinExistence type="predicted"/>
<evidence type="ECO:0000256" key="2">
    <source>
        <dbReference type="ARBA" id="ARBA00022840"/>
    </source>
</evidence>
<feature type="domain" description="Protein kinase" evidence="3">
    <location>
        <begin position="23"/>
        <end position="337"/>
    </location>
</feature>
<dbReference type="GO" id="GO:0004674">
    <property type="term" value="F:protein serine/threonine kinase activity"/>
    <property type="evidence" value="ECO:0007669"/>
    <property type="project" value="TreeGrafter"/>
</dbReference>
<dbReference type="PROSITE" id="PS50011">
    <property type="entry name" value="PROTEIN_KINASE_DOM"/>
    <property type="match status" value="1"/>
</dbReference>
<dbReference type="Gene3D" id="3.30.200.20">
    <property type="entry name" value="Phosphorylase Kinase, domain 1"/>
    <property type="match status" value="1"/>
</dbReference>
<gene>
    <name evidence="4" type="ORF">FNV43_RR19339</name>
</gene>
<evidence type="ECO:0000259" key="3">
    <source>
        <dbReference type="PROSITE" id="PS50011"/>
    </source>
</evidence>
<dbReference type="AlphaFoldDB" id="A0A8K0E5I8"/>
<reference evidence="4" key="1">
    <citation type="submission" date="2020-03" db="EMBL/GenBank/DDBJ databases">
        <title>A high-quality chromosome-level genome assembly of a woody plant with both climbing and erect habits, Rhamnella rubrinervis.</title>
        <authorList>
            <person name="Lu Z."/>
            <person name="Yang Y."/>
            <person name="Zhu X."/>
            <person name="Sun Y."/>
        </authorList>
    </citation>
    <scope>NUCLEOTIDE SEQUENCE</scope>
    <source>
        <strain evidence="4">BYM</strain>
        <tissue evidence="4">Leaf</tissue>
    </source>
</reference>
<organism evidence="4 5">
    <name type="scientific">Rhamnella rubrinervis</name>
    <dbReference type="NCBI Taxonomy" id="2594499"/>
    <lineage>
        <taxon>Eukaryota</taxon>
        <taxon>Viridiplantae</taxon>
        <taxon>Streptophyta</taxon>
        <taxon>Embryophyta</taxon>
        <taxon>Tracheophyta</taxon>
        <taxon>Spermatophyta</taxon>
        <taxon>Magnoliopsida</taxon>
        <taxon>eudicotyledons</taxon>
        <taxon>Gunneridae</taxon>
        <taxon>Pentapetalae</taxon>
        <taxon>rosids</taxon>
        <taxon>fabids</taxon>
        <taxon>Rosales</taxon>
        <taxon>Rhamnaceae</taxon>
        <taxon>rhamnoid group</taxon>
        <taxon>Rhamneae</taxon>
        <taxon>Rhamnella</taxon>
    </lineage>
</organism>
<comment type="caution">
    <text evidence="4">The sequence shown here is derived from an EMBL/GenBank/DDBJ whole genome shotgun (WGS) entry which is preliminary data.</text>
</comment>
<dbReference type="Gene3D" id="1.10.510.10">
    <property type="entry name" value="Transferase(Phosphotransferase) domain 1"/>
    <property type="match status" value="1"/>
</dbReference>
<name>A0A8K0E5I8_9ROSA</name>
<evidence type="ECO:0000313" key="4">
    <source>
        <dbReference type="EMBL" id="KAF3441053.1"/>
    </source>
</evidence>
<dbReference type="InterPro" id="IPR001245">
    <property type="entry name" value="Ser-Thr/Tyr_kinase_cat_dom"/>
</dbReference>
<keyword evidence="2" id="KW-0067">ATP-binding</keyword>
<dbReference type="Pfam" id="PF07714">
    <property type="entry name" value="PK_Tyr_Ser-Thr"/>
    <property type="match status" value="1"/>
</dbReference>
<dbReference type="SUPFAM" id="SSF56112">
    <property type="entry name" value="Protein kinase-like (PK-like)"/>
    <property type="match status" value="1"/>
</dbReference>
<keyword evidence="1" id="KW-0547">Nucleotide-binding</keyword>
<evidence type="ECO:0000256" key="1">
    <source>
        <dbReference type="ARBA" id="ARBA00022741"/>
    </source>
</evidence>
<dbReference type="GO" id="GO:0005524">
    <property type="term" value="F:ATP binding"/>
    <property type="evidence" value="ECO:0007669"/>
    <property type="project" value="UniProtKB-KW"/>
</dbReference>
<sequence length="345" mass="38604">MKMGKKKEKEEENYMVKHGSILMEELLSSGNGKCNPIRFFSAKQLRTATNNFQQTRCDGLLRGEWLRAVLDHRSVLIKIAIDGLTTPEMACRDIAISSHMSSHSRVLKLLGCCLELPVPALVYEDAENGQLRRTGGLGDSPNNYVSPTLPSLAWKIRVRIGKDIAHTLTYLHTAFSRPIIHRHVTTKSVFLDKDLVPKLSGFSYSISIPEGETGVQTDCVVGTAGFVAPEHFKTLFVTEKIDVYGIGVCLLVLLSGKSSYVEKEPITIWVQHKRWDEIVDCILLEEGREMDEQQQLQFHSQLQAFLNLALKCAGEEEENRPLMIDVAKELDRIHRTSSSAAPSSV</sequence>
<evidence type="ECO:0000313" key="5">
    <source>
        <dbReference type="Proteomes" id="UP000796880"/>
    </source>
</evidence>
<protein>
    <recommendedName>
        <fullName evidence="3">Protein kinase domain-containing protein</fullName>
    </recommendedName>
</protein>
<dbReference type="InterPro" id="IPR011009">
    <property type="entry name" value="Kinase-like_dom_sf"/>
</dbReference>
<dbReference type="GO" id="GO:0005886">
    <property type="term" value="C:plasma membrane"/>
    <property type="evidence" value="ECO:0007669"/>
    <property type="project" value="TreeGrafter"/>
</dbReference>
<dbReference type="EMBL" id="VOIH02000008">
    <property type="protein sequence ID" value="KAF3441053.1"/>
    <property type="molecule type" value="Genomic_DNA"/>
</dbReference>
<dbReference type="InterPro" id="IPR045274">
    <property type="entry name" value="WAK-like"/>
</dbReference>
<dbReference type="Proteomes" id="UP000796880">
    <property type="component" value="Unassembled WGS sequence"/>
</dbReference>
<dbReference type="InterPro" id="IPR000719">
    <property type="entry name" value="Prot_kinase_dom"/>
</dbReference>